<sequence>MDLAVLGKQESARDHWIQQQMEEAMRNLPADLEVLPSPLLLEQMERENRRRGVFSSLSAGEEESPMAAAVTSGAVVSLPADVKAAASTPASSSATAPSPRLAAALPMPSSHSPLSFPELREKIRQIQEDYETAVRQFYCCPPPSSSSLQSSAAAQPTPGLKTSAAAKQATPDLQGGAAAQPTPDLQREQPTPRLQSATIVQPKSASTSSTRRRGCRKRDTSAQVVGGPGDASASAPGLKAFQGFSERLVFVLVPEPCDEGLRMSPRLIMFLSSSRRN</sequence>
<dbReference type="Proteomes" id="UP001311232">
    <property type="component" value="Unassembled WGS sequence"/>
</dbReference>
<feature type="compositionally biased region" description="Low complexity" evidence="1">
    <location>
        <begin position="145"/>
        <end position="156"/>
    </location>
</feature>
<name>A0AAV9RAM1_9TELE</name>
<evidence type="ECO:0000313" key="3">
    <source>
        <dbReference type="Proteomes" id="UP001311232"/>
    </source>
</evidence>
<keyword evidence="3" id="KW-1185">Reference proteome</keyword>
<dbReference type="AlphaFoldDB" id="A0AAV9RAM1"/>
<proteinExistence type="predicted"/>
<organism evidence="2 3">
    <name type="scientific">Crenichthys baileyi</name>
    <name type="common">White River springfish</name>
    <dbReference type="NCBI Taxonomy" id="28760"/>
    <lineage>
        <taxon>Eukaryota</taxon>
        <taxon>Metazoa</taxon>
        <taxon>Chordata</taxon>
        <taxon>Craniata</taxon>
        <taxon>Vertebrata</taxon>
        <taxon>Euteleostomi</taxon>
        <taxon>Actinopterygii</taxon>
        <taxon>Neopterygii</taxon>
        <taxon>Teleostei</taxon>
        <taxon>Neoteleostei</taxon>
        <taxon>Acanthomorphata</taxon>
        <taxon>Ovalentaria</taxon>
        <taxon>Atherinomorphae</taxon>
        <taxon>Cyprinodontiformes</taxon>
        <taxon>Goodeidae</taxon>
        <taxon>Crenichthys</taxon>
    </lineage>
</organism>
<protein>
    <submittedName>
        <fullName evidence="2">Uncharacterized protein</fullName>
    </submittedName>
</protein>
<dbReference type="EMBL" id="JAHHUM010002312">
    <property type="protein sequence ID" value="KAK5605170.1"/>
    <property type="molecule type" value="Genomic_DNA"/>
</dbReference>
<accession>A0AAV9RAM1</accession>
<feature type="region of interest" description="Disordered" evidence="1">
    <location>
        <begin position="87"/>
        <end position="115"/>
    </location>
</feature>
<evidence type="ECO:0000256" key="1">
    <source>
        <dbReference type="SAM" id="MobiDB-lite"/>
    </source>
</evidence>
<feature type="compositionally biased region" description="Polar residues" evidence="1">
    <location>
        <begin position="188"/>
        <end position="209"/>
    </location>
</feature>
<feature type="region of interest" description="Disordered" evidence="1">
    <location>
        <begin position="145"/>
        <end position="234"/>
    </location>
</feature>
<reference evidence="2 3" key="1">
    <citation type="submission" date="2021-06" db="EMBL/GenBank/DDBJ databases">
        <authorList>
            <person name="Palmer J.M."/>
        </authorList>
    </citation>
    <scope>NUCLEOTIDE SEQUENCE [LARGE SCALE GENOMIC DNA]</scope>
    <source>
        <strain evidence="2 3">MEX-2019</strain>
        <tissue evidence="2">Muscle</tissue>
    </source>
</reference>
<evidence type="ECO:0000313" key="2">
    <source>
        <dbReference type="EMBL" id="KAK5605170.1"/>
    </source>
</evidence>
<gene>
    <name evidence="2" type="ORF">CRENBAI_023315</name>
</gene>
<feature type="compositionally biased region" description="Low complexity" evidence="1">
    <location>
        <begin position="87"/>
        <end position="110"/>
    </location>
</feature>
<comment type="caution">
    <text evidence="2">The sequence shown here is derived from an EMBL/GenBank/DDBJ whole genome shotgun (WGS) entry which is preliminary data.</text>
</comment>